<feature type="chain" id="PRO_5025438377" evidence="1">
    <location>
        <begin position="22"/>
        <end position="204"/>
    </location>
</feature>
<reference evidence="2" key="1">
    <citation type="journal article" date="2020" name="Stud. Mycol.">
        <title>101 Dothideomycetes genomes: a test case for predicting lifestyles and emergence of pathogens.</title>
        <authorList>
            <person name="Haridas S."/>
            <person name="Albert R."/>
            <person name="Binder M."/>
            <person name="Bloem J."/>
            <person name="Labutti K."/>
            <person name="Salamov A."/>
            <person name="Andreopoulos B."/>
            <person name="Baker S."/>
            <person name="Barry K."/>
            <person name="Bills G."/>
            <person name="Bluhm B."/>
            <person name="Cannon C."/>
            <person name="Castanera R."/>
            <person name="Culley D."/>
            <person name="Daum C."/>
            <person name="Ezra D."/>
            <person name="Gonzalez J."/>
            <person name="Henrissat B."/>
            <person name="Kuo A."/>
            <person name="Liang C."/>
            <person name="Lipzen A."/>
            <person name="Lutzoni F."/>
            <person name="Magnuson J."/>
            <person name="Mondo S."/>
            <person name="Nolan M."/>
            <person name="Ohm R."/>
            <person name="Pangilinan J."/>
            <person name="Park H.-J."/>
            <person name="Ramirez L."/>
            <person name="Alfaro M."/>
            <person name="Sun H."/>
            <person name="Tritt A."/>
            <person name="Yoshinaga Y."/>
            <person name="Zwiers L.-H."/>
            <person name="Turgeon B."/>
            <person name="Goodwin S."/>
            <person name="Spatafora J."/>
            <person name="Crous P."/>
            <person name="Grigoriev I."/>
        </authorList>
    </citation>
    <scope>NUCLEOTIDE SEQUENCE</scope>
    <source>
        <strain evidence="2">CBS 627.86</strain>
    </source>
</reference>
<protein>
    <submittedName>
        <fullName evidence="2">Uncharacterized protein</fullName>
    </submittedName>
</protein>
<evidence type="ECO:0000313" key="2">
    <source>
        <dbReference type="EMBL" id="KAF2107024.1"/>
    </source>
</evidence>
<organism evidence="2 3">
    <name type="scientific">Lophiotrema nucula</name>
    <dbReference type="NCBI Taxonomy" id="690887"/>
    <lineage>
        <taxon>Eukaryota</taxon>
        <taxon>Fungi</taxon>
        <taxon>Dikarya</taxon>
        <taxon>Ascomycota</taxon>
        <taxon>Pezizomycotina</taxon>
        <taxon>Dothideomycetes</taxon>
        <taxon>Pleosporomycetidae</taxon>
        <taxon>Pleosporales</taxon>
        <taxon>Lophiotremataceae</taxon>
        <taxon>Lophiotrema</taxon>
    </lineage>
</organism>
<evidence type="ECO:0000313" key="3">
    <source>
        <dbReference type="Proteomes" id="UP000799770"/>
    </source>
</evidence>
<dbReference type="AlphaFoldDB" id="A0A6A5YJW4"/>
<accession>A0A6A5YJW4</accession>
<gene>
    <name evidence="2" type="ORF">BDV96DRAFT_654116</name>
</gene>
<sequence>MNLQYLATILPLLWLVTLVSSAPTGVADLTTPDSEAPVLEGESGQSSLATSAIPVEVQILNGDPVVSPRSDLDSAVEDEAQLAERGVTLVKRVDLFWYFVPNSVCWSCVVERSIALDVAERYLGRETNATPPWIRGLLPRHLVSRFGMALQQCLRLVPDACGALASYVDEFGFIVTIDQAAWIAYIVAPVVFGRPPPGPPPPKE</sequence>
<keyword evidence="1" id="KW-0732">Signal</keyword>
<dbReference type="EMBL" id="ML977357">
    <property type="protein sequence ID" value="KAF2107024.1"/>
    <property type="molecule type" value="Genomic_DNA"/>
</dbReference>
<dbReference type="Proteomes" id="UP000799770">
    <property type="component" value="Unassembled WGS sequence"/>
</dbReference>
<evidence type="ECO:0000256" key="1">
    <source>
        <dbReference type="SAM" id="SignalP"/>
    </source>
</evidence>
<proteinExistence type="predicted"/>
<keyword evidence="3" id="KW-1185">Reference proteome</keyword>
<name>A0A6A5YJW4_9PLEO</name>
<feature type="signal peptide" evidence="1">
    <location>
        <begin position="1"/>
        <end position="21"/>
    </location>
</feature>